<name>A0A1H2AD91_9ACTN</name>
<dbReference type="SMART" id="SM00220">
    <property type="entry name" value="S_TKc"/>
    <property type="match status" value="1"/>
</dbReference>
<keyword evidence="11" id="KW-1185">Reference proteome</keyword>
<keyword evidence="8" id="KW-0812">Transmembrane</keyword>
<keyword evidence="8" id="KW-0472">Membrane</keyword>
<dbReference type="PROSITE" id="PS00108">
    <property type="entry name" value="PROTEIN_KINASE_ST"/>
    <property type="match status" value="1"/>
</dbReference>
<dbReference type="STRING" id="546871.SAMN04488543_4394"/>
<evidence type="ECO:0000256" key="3">
    <source>
        <dbReference type="ARBA" id="ARBA00022679"/>
    </source>
</evidence>
<protein>
    <recommendedName>
        <fullName evidence="1">non-specific serine/threonine protein kinase</fullName>
        <ecNumber evidence="1">2.7.11.1</ecNumber>
    </recommendedName>
</protein>
<dbReference type="Pfam" id="PF00069">
    <property type="entry name" value="Pkinase"/>
    <property type="match status" value="1"/>
</dbReference>
<feature type="region of interest" description="Disordered" evidence="7">
    <location>
        <begin position="331"/>
        <end position="377"/>
    </location>
</feature>
<evidence type="ECO:0000256" key="4">
    <source>
        <dbReference type="ARBA" id="ARBA00022741"/>
    </source>
</evidence>
<evidence type="ECO:0000256" key="8">
    <source>
        <dbReference type="SAM" id="Phobius"/>
    </source>
</evidence>
<dbReference type="EMBL" id="LT629749">
    <property type="protein sequence ID" value="SDT43827.1"/>
    <property type="molecule type" value="Genomic_DNA"/>
</dbReference>
<evidence type="ECO:0000256" key="5">
    <source>
        <dbReference type="ARBA" id="ARBA00022777"/>
    </source>
</evidence>
<keyword evidence="4" id="KW-0547">Nucleotide-binding</keyword>
<dbReference type="InterPro" id="IPR008271">
    <property type="entry name" value="Ser/Thr_kinase_AS"/>
</dbReference>
<evidence type="ECO:0000313" key="11">
    <source>
        <dbReference type="Proteomes" id="UP000199092"/>
    </source>
</evidence>
<keyword evidence="5 10" id="KW-0418">Kinase</keyword>
<dbReference type="GO" id="GO:0005524">
    <property type="term" value="F:ATP binding"/>
    <property type="evidence" value="ECO:0007669"/>
    <property type="project" value="UniProtKB-KW"/>
</dbReference>
<dbReference type="GO" id="GO:0004674">
    <property type="term" value="F:protein serine/threonine kinase activity"/>
    <property type="evidence" value="ECO:0007669"/>
    <property type="project" value="UniProtKB-KW"/>
</dbReference>
<dbReference type="RefSeq" id="WP_172826154.1">
    <property type="nucleotide sequence ID" value="NZ_LT629749.1"/>
</dbReference>
<sequence>MAIEPPQIPGLTDWRPLARGGFAVVWEARQATLDRLVAVKVDQRRLDVESERLRFLREAGAAGQMSAHPGIVTVHDAGILADDRPYIVMELCPGGSLTRYLAAADRPSEERVREIGVRIADALAATHARGVLHRDVKPANILVDAYDRVGLADFGLAALPGPDTSRAEAFEGVTPAYTAPEALLRRPPTPAGDVYSLAATLYALLAGRPPRWPAGPTPGLADVVAAQREPLAPLPDVDPGLMAVLGEALDLDPAARPTAAGLRDRLAALPLSGDTPDGDEPSAVVAQADTGTEPDSGRRRTRALVLPLVGLVLVALLVAGLLLVDRGPGTAAPAATPPPVGSSAAPEPTTDGSSTPPGADPSPSPTTAGPTRGAALPAGYDDCSAELGGTSYCPTEPECWAGIISVFDLPSLGTPRDCDETHVYQTFAAGPLDVEVRRQSQLEELRAVRQICDADVLDRRLTDADRETDWEVLALPPQEADGSDRVYRCLFGRGDRDAPVELTAG</sequence>
<organism evidence="10 11">
    <name type="scientific">Friedmanniella luteola</name>
    <dbReference type="NCBI Taxonomy" id="546871"/>
    <lineage>
        <taxon>Bacteria</taxon>
        <taxon>Bacillati</taxon>
        <taxon>Actinomycetota</taxon>
        <taxon>Actinomycetes</taxon>
        <taxon>Propionibacteriales</taxon>
        <taxon>Nocardioidaceae</taxon>
        <taxon>Friedmanniella</taxon>
    </lineage>
</organism>
<accession>A0A1H2AD91</accession>
<evidence type="ECO:0000259" key="9">
    <source>
        <dbReference type="PROSITE" id="PS50011"/>
    </source>
</evidence>
<dbReference type="CDD" id="cd14014">
    <property type="entry name" value="STKc_PknB_like"/>
    <property type="match status" value="1"/>
</dbReference>
<evidence type="ECO:0000313" key="10">
    <source>
        <dbReference type="EMBL" id="SDT43827.1"/>
    </source>
</evidence>
<dbReference type="PROSITE" id="PS50011">
    <property type="entry name" value="PROTEIN_KINASE_DOM"/>
    <property type="match status" value="1"/>
</dbReference>
<keyword evidence="3" id="KW-0808">Transferase</keyword>
<dbReference type="PANTHER" id="PTHR43289">
    <property type="entry name" value="MITOGEN-ACTIVATED PROTEIN KINASE KINASE KINASE 20-RELATED"/>
    <property type="match status" value="1"/>
</dbReference>
<keyword evidence="2" id="KW-0723">Serine/threonine-protein kinase</keyword>
<dbReference type="InterPro" id="IPR011009">
    <property type="entry name" value="Kinase-like_dom_sf"/>
</dbReference>
<dbReference type="Gene3D" id="1.10.510.10">
    <property type="entry name" value="Transferase(Phosphotransferase) domain 1"/>
    <property type="match status" value="1"/>
</dbReference>
<evidence type="ECO:0000256" key="1">
    <source>
        <dbReference type="ARBA" id="ARBA00012513"/>
    </source>
</evidence>
<dbReference type="PANTHER" id="PTHR43289:SF6">
    <property type="entry name" value="SERINE_THREONINE-PROTEIN KINASE NEKL-3"/>
    <property type="match status" value="1"/>
</dbReference>
<feature type="transmembrane region" description="Helical" evidence="8">
    <location>
        <begin position="304"/>
        <end position="324"/>
    </location>
</feature>
<gene>
    <name evidence="10" type="ORF">SAMN04488543_4394</name>
</gene>
<dbReference type="SUPFAM" id="SSF56112">
    <property type="entry name" value="Protein kinase-like (PK-like)"/>
    <property type="match status" value="1"/>
</dbReference>
<dbReference type="EC" id="2.7.11.1" evidence="1"/>
<keyword evidence="6" id="KW-0067">ATP-binding</keyword>
<dbReference type="InterPro" id="IPR000719">
    <property type="entry name" value="Prot_kinase_dom"/>
</dbReference>
<proteinExistence type="predicted"/>
<evidence type="ECO:0000256" key="2">
    <source>
        <dbReference type="ARBA" id="ARBA00022527"/>
    </source>
</evidence>
<evidence type="ECO:0000256" key="7">
    <source>
        <dbReference type="SAM" id="MobiDB-lite"/>
    </source>
</evidence>
<evidence type="ECO:0000256" key="6">
    <source>
        <dbReference type="ARBA" id="ARBA00022840"/>
    </source>
</evidence>
<feature type="domain" description="Protein kinase" evidence="9">
    <location>
        <begin position="11"/>
        <end position="269"/>
    </location>
</feature>
<dbReference type="Proteomes" id="UP000199092">
    <property type="component" value="Chromosome I"/>
</dbReference>
<keyword evidence="8" id="KW-1133">Transmembrane helix</keyword>
<dbReference type="AlphaFoldDB" id="A0A1H2AD91"/>
<reference evidence="10 11" key="1">
    <citation type="submission" date="2016-10" db="EMBL/GenBank/DDBJ databases">
        <authorList>
            <person name="de Groot N.N."/>
        </authorList>
    </citation>
    <scope>NUCLEOTIDE SEQUENCE [LARGE SCALE GENOMIC DNA]</scope>
    <source>
        <strain evidence="10 11">DSM 21741</strain>
    </source>
</reference>